<feature type="transmembrane region" description="Helical" evidence="2">
    <location>
        <begin position="96"/>
        <end position="116"/>
    </location>
</feature>
<comment type="caution">
    <text evidence="3">The sequence shown here is derived from an EMBL/GenBank/DDBJ whole genome shotgun (WGS) entry which is preliminary data.</text>
</comment>
<organism evidence="3 4">
    <name type="scientific">Austropuccinia psidii MF-1</name>
    <dbReference type="NCBI Taxonomy" id="1389203"/>
    <lineage>
        <taxon>Eukaryota</taxon>
        <taxon>Fungi</taxon>
        <taxon>Dikarya</taxon>
        <taxon>Basidiomycota</taxon>
        <taxon>Pucciniomycotina</taxon>
        <taxon>Pucciniomycetes</taxon>
        <taxon>Pucciniales</taxon>
        <taxon>Sphaerophragmiaceae</taxon>
        <taxon>Austropuccinia</taxon>
    </lineage>
</organism>
<keyword evidence="4" id="KW-1185">Reference proteome</keyword>
<feature type="region of interest" description="Disordered" evidence="1">
    <location>
        <begin position="210"/>
        <end position="232"/>
    </location>
</feature>
<evidence type="ECO:0000256" key="2">
    <source>
        <dbReference type="SAM" id="Phobius"/>
    </source>
</evidence>
<dbReference type="EMBL" id="AVOT02035528">
    <property type="protein sequence ID" value="MBW0529906.1"/>
    <property type="molecule type" value="Genomic_DNA"/>
</dbReference>
<sequence>MVGIIPLIGSAIYVKGPTKFDRAVLLISIDGSDPEELNEYSIYETERWWVRKLKSGNHSFLAWKPNNSSFLQQDYVAFEVVIVTSEKSDSDRSTDIIWIIAFGCVLLISFALAGAYKCAYGSLSCRTRKKLDYDWGESVIDASTVKLPFNRFNPISSPFNLIIPVSPPPIVNSFSKSSDALKLDNLEDAKICQAKMVNLPNYSKSIQSFSSSQSGKLPMLPTKTFPVEKSAT</sequence>
<keyword evidence="2" id="KW-0812">Transmembrane</keyword>
<evidence type="ECO:0000313" key="4">
    <source>
        <dbReference type="Proteomes" id="UP000765509"/>
    </source>
</evidence>
<name>A0A9Q3EX43_9BASI</name>
<protein>
    <submittedName>
        <fullName evidence="3">Uncharacterized protein</fullName>
    </submittedName>
</protein>
<gene>
    <name evidence="3" type="ORF">O181_069621</name>
</gene>
<reference evidence="3" key="1">
    <citation type="submission" date="2021-03" db="EMBL/GenBank/DDBJ databases">
        <title>Draft genome sequence of rust myrtle Austropuccinia psidii MF-1, a brazilian biotype.</title>
        <authorList>
            <person name="Quecine M.C."/>
            <person name="Pachon D.M.R."/>
            <person name="Bonatelli M.L."/>
            <person name="Correr F.H."/>
            <person name="Franceschini L.M."/>
            <person name="Leite T.F."/>
            <person name="Margarido G.R.A."/>
            <person name="Almeida C.A."/>
            <person name="Ferrarezi J.A."/>
            <person name="Labate C.A."/>
        </authorList>
    </citation>
    <scope>NUCLEOTIDE SEQUENCE</scope>
    <source>
        <strain evidence="3">MF-1</strain>
    </source>
</reference>
<keyword evidence="2" id="KW-1133">Transmembrane helix</keyword>
<evidence type="ECO:0000256" key="1">
    <source>
        <dbReference type="SAM" id="MobiDB-lite"/>
    </source>
</evidence>
<proteinExistence type="predicted"/>
<dbReference type="Proteomes" id="UP000765509">
    <property type="component" value="Unassembled WGS sequence"/>
</dbReference>
<accession>A0A9Q3EX43</accession>
<evidence type="ECO:0000313" key="3">
    <source>
        <dbReference type="EMBL" id="MBW0529906.1"/>
    </source>
</evidence>
<keyword evidence="2" id="KW-0472">Membrane</keyword>
<dbReference type="AlphaFoldDB" id="A0A9Q3EX43"/>